<protein>
    <submittedName>
        <fullName evidence="2">Uncharacterized protein</fullName>
    </submittedName>
</protein>
<comment type="caution">
    <text evidence="2">The sequence shown here is derived from an EMBL/GenBank/DDBJ whole genome shotgun (WGS) entry which is preliminary data.</text>
</comment>
<evidence type="ECO:0000313" key="2">
    <source>
        <dbReference type="EMBL" id="KRY96900.1"/>
    </source>
</evidence>
<accession>A0A0V1GF89</accession>
<reference evidence="3 4" key="1">
    <citation type="submission" date="2015-01" db="EMBL/GenBank/DDBJ databases">
        <title>Evolution of Trichinella species and genotypes.</title>
        <authorList>
            <person name="Korhonen P.K."/>
            <person name="Edoardo P."/>
            <person name="Giuseppe L.R."/>
            <person name="Gasser R.B."/>
        </authorList>
    </citation>
    <scope>NUCLEOTIDE SEQUENCE [LARGE SCALE GENOMIC DNA]</scope>
    <source>
        <strain evidence="1">ISS13</strain>
        <strain evidence="2">ISS176</strain>
    </source>
</reference>
<evidence type="ECO:0000313" key="4">
    <source>
        <dbReference type="Proteomes" id="UP000054826"/>
    </source>
</evidence>
<organism evidence="2 4">
    <name type="scientific">Trichinella pseudospiralis</name>
    <name type="common">Parasitic roundworm</name>
    <dbReference type="NCBI Taxonomy" id="6337"/>
    <lineage>
        <taxon>Eukaryota</taxon>
        <taxon>Metazoa</taxon>
        <taxon>Ecdysozoa</taxon>
        <taxon>Nematoda</taxon>
        <taxon>Enoplea</taxon>
        <taxon>Dorylaimia</taxon>
        <taxon>Trichinellida</taxon>
        <taxon>Trichinellidae</taxon>
        <taxon>Trichinella</taxon>
    </lineage>
</organism>
<proteinExistence type="predicted"/>
<evidence type="ECO:0000313" key="3">
    <source>
        <dbReference type="Proteomes" id="UP000054632"/>
    </source>
</evidence>
<dbReference type="AlphaFoldDB" id="A0A0V1GF89"/>
<evidence type="ECO:0000313" key="1">
    <source>
        <dbReference type="EMBL" id="KRY61968.1"/>
    </source>
</evidence>
<name>A0A0V1GF89_TRIPS</name>
<dbReference type="EMBL" id="JYDV01003052">
    <property type="protein sequence ID" value="KRY96900.1"/>
    <property type="molecule type" value="Genomic_DNA"/>
</dbReference>
<sequence length="49" mass="5855">MVCGWRWRCATKVQVEKTVYSDPPFFVQTLFNSIMNHHAAFSTFHLERH</sequence>
<dbReference type="Proteomes" id="UP000054826">
    <property type="component" value="Unassembled WGS sequence"/>
</dbReference>
<dbReference type="Proteomes" id="UP000054632">
    <property type="component" value="Unassembled WGS sequence"/>
</dbReference>
<gene>
    <name evidence="1" type="ORF">T4A_2261</name>
    <name evidence="2" type="ORF">T4C_535</name>
</gene>
<dbReference type="EMBL" id="JYDR01002852">
    <property type="protein sequence ID" value="KRY61968.1"/>
    <property type="molecule type" value="Genomic_DNA"/>
</dbReference>